<keyword evidence="3" id="KW-1185">Reference proteome</keyword>
<comment type="caution">
    <text evidence="2">The sequence shown here is derived from an EMBL/GenBank/DDBJ whole genome shotgun (WGS) entry which is preliminary data.</text>
</comment>
<name>A0A1R3K5J6_COCAP</name>
<dbReference type="Gramene" id="OMP02373">
    <property type="protein sequence ID" value="OMP02373"/>
    <property type="gene ID" value="CCACVL1_02824"/>
</dbReference>
<gene>
    <name evidence="2" type="ORF">CCACVL1_02824</name>
</gene>
<protein>
    <submittedName>
        <fullName evidence="2">Uncharacterized protein</fullName>
    </submittedName>
</protein>
<dbReference type="EMBL" id="AWWV01006247">
    <property type="protein sequence ID" value="OMP02373.1"/>
    <property type="molecule type" value="Genomic_DNA"/>
</dbReference>
<organism evidence="2 3">
    <name type="scientific">Corchorus capsularis</name>
    <name type="common">Jute</name>
    <dbReference type="NCBI Taxonomy" id="210143"/>
    <lineage>
        <taxon>Eukaryota</taxon>
        <taxon>Viridiplantae</taxon>
        <taxon>Streptophyta</taxon>
        <taxon>Embryophyta</taxon>
        <taxon>Tracheophyta</taxon>
        <taxon>Spermatophyta</taxon>
        <taxon>Magnoliopsida</taxon>
        <taxon>eudicotyledons</taxon>
        <taxon>Gunneridae</taxon>
        <taxon>Pentapetalae</taxon>
        <taxon>rosids</taxon>
        <taxon>malvids</taxon>
        <taxon>Malvales</taxon>
        <taxon>Malvaceae</taxon>
        <taxon>Grewioideae</taxon>
        <taxon>Apeibeae</taxon>
        <taxon>Corchorus</taxon>
    </lineage>
</organism>
<sequence>MERKGRVKSPEKPHKTEHEAVKIQQ</sequence>
<evidence type="ECO:0000256" key="1">
    <source>
        <dbReference type="SAM" id="MobiDB-lite"/>
    </source>
</evidence>
<evidence type="ECO:0000313" key="3">
    <source>
        <dbReference type="Proteomes" id="UP000188268"/>
    </source>
</evidence>
<evidence type="ECO:0000313" key="2">
    <source>
        <dbReference type="EMBL" id="OMP02373.1"/>
    </source>
</evidence>
<reference evidence="2 3" key="1">
    <citation type="submission" date="2013-09" db="EMBL/GenBank/DDBJ databases">
        <title>Corchorus capsularis genome sequencing.</title>
        <authorList>
            <person name="Alam M."/>
            <person name="Haque M.S."/>
            <person name="Islam M.S."/>
            <person name="Emdad E.M."/>
            <person name="Islam M.M."/>
            <person name="Ahmed B."/>
            <person name="Halim A."/>
            <person name="Hossen Q.M.M."/>
            <person name="Hossain M.Z."/>
            <person name="Ahmed R."/>
            <person name="Khan M.M."/>
            <person name="Islam R."/>
            <person name="Rashid M.M."/>
            <person name="Khan S.A."/>
            <person name="Rahman M.S."/>
            <person name="Alam M."/>
        </authorList>
    </citation>
    <scope>NUCLEOTIDE SEQUENCE [LARGE SCALE GENOMIC DNA]</scope>
    <source>
        <strain evidence="3">cv. CVL-1</strain>
        <tissue evidence="2">Whole seedling</tissue>
    </source>
</reference>
<dbReference type="Proteomes" id="UP000188268">
    <property type="component" value="Unassembled WGS sequence"/>
</dbReference>
<feature type="region of interest" description="Disordered" evidence="1">
    <location>
        <begin position="1"/>
        <end position="25"/>
    </location>
</feature>
<proteinExistence type="predicted"/>
<dbReference type="AlphaFoldDB" id="A0A1R3K5J6"/>
<accession>A0A1R3K5J6</accession>